<dbReference type="EMBL" id="JAANBB010000026">
    <property type="protein sequence ID" value="KAF7554910.1"/>
    <property type="molecule type" value="Genomic_DNA"/>
</dbReference>
<evidence type="ECO:0000313" key="3">
    <source>
        <dbReference type="Proteomes" id="UP000722485"/>
    </source>
</evidence>
<keyword evidence="3" id="KW-1185">Reference proteome</keyword>
<feature type="region of interest" description="Disordered" evidence="1">
    <location>
        <begin position="1"/>
        <end position="38"/>
    </location>
</feature>
<gene>
    <name evidence="2" type="ORF">G7Z17_g2534</name>
</gene>
<accession>A0A9P5HHC1</accession>
<reference evidence="2" key="1">
    <citation type="submission" date="2020-03" db="EMBL/GenBank/DDBJ databases">
        <title>Draft Genome Sequence of Cylindrodendrum hubeiense.</title>
        <authorList>
            <person name="Buettner E."/>
            <person name="Kellner H."/>
        </authorList>
    </citation>
    <scope>NUCLEOTIDE SEQUENCE</scope>
    <source>
        <strain evidence="2">IHI 201604</strain>
    </source>
</reference>
<sequence length="147" mass="15361">MSGPPSSNAVVGSAPSPADDSGAGQFSSSQDRQAFVAGHKVTWGTHEASSPMPDYQMGPVRADGNATTTYCDDPRNSLARTFVAHASAPSPDWNISSDTSAPTLRRNPSSVPNTHDASPVATCYCVTSRSCTRPQSESPSPNMALIY</sequence>
<evidence type="ECO:0000256" key="1">
    <source>
        <dbReference type="SAM" id="MobiDB-lite"/>
    </source>
</evidence>
<name>A0A9P5HHC1_9HYPO</name>
<proteinExistence type="predicted"/>
<protein>
    <submittedName>
        <fullName evidence="2">Uncharacterized protein</fullName>
    </submittedName>
</protein>
<dbReference type="AlphaFoldDB" id="A0A9P5HHC1"/>
<dbReference type="Proteomes" id="UP000722485">
    <property type="component" value="Unassembled WGS sequence"/>
</dbReference>
<feature type="compositionally biased region" description="Polar residues" evidence="1">
    <location>
        <begin position="1"/>
        <end position="10"/>
    </location>
</feature>
<feature type="region of interest" description="Disordered" evidence="1">
    <location>
        <begin position="88"/>
        <end position="113"/>
    </location>
</feature>
<feature type="compositionally biased region" description="Polar residues" evidence="1">
    <location>
        <begin position="93"/>
        <end position="113"/>
    </location>
</feature>
<organism evidence="2 3">
    <name type="scientific">Cylindrodendrum hubeiense</name>
    <dbReference type="NCBI Taxonomy" id="595255"/>
    <lineage>
        <taxon>Eukaryota</taxon>
        <taxon>Fungi</taxon>
        <taxon>Dikarya</taxon>
        <taxon>Ascomycota</taxon>
        <taxon>Pezizomycotina</taxon>
        <taxon>Sordariomycetes</taxon>
        <taxon>Hypocreomycetidae</taxon>
        <taxon>Hypocreales</taxon>
        <taxon>Nectriaceae</taxon>
        <taxon>Cylindrodendrum</taxon>
    </lineage>
</organism>
<evidence type="ECO:0000313" key="2">
    <source>
        <dbReference type="EMBL" id="KAF7554910.1"/>
    </source>
</evidence>
<comment type="caution">
    <text evidence="2">The sequence shown here is derived from an EMBL/GenBank/DDBJ whole genome shotgun (WGS) entry which is preliminary data.</text>
</comment>